<dbReference type="KEGG" id="acad:UA74_07645"/>
<accession>A0AAC9PR04</accession>
<protein>
    <submittedName>
        <fullName evidence="3">Membrane protein</fullName>
    </submittedName>
</protein>
<feature type="transmembrane region" description="Helical" evidence="1">
    <location>
        <begin position="224"/>
        <end position="252"/>
    </location>
</feature>
<feature type="transmembrane region" description="Helical" evidence="1">
    <location>
        <begin position="80"/>
        <end position="97"/>
    </location>
</feature>
<evidence type="ECO:0000313" key="4">
    <source>
        <dbReference type="Proteomes" id="UP000185511"/>
    </source>
</evidence>
<feature type="transmembrane region" description="Helical" evidence="1">
    <location>
        <begin position="348"/>
        <end position="370"/>
    </location>
</feature>
<keyword evidence="1" id="KW-0472">Membrane</keyword>
<evidence type="ECO:0000259" key="2">
    <source>
        <dbReference type="Pfam" id="PF19124"/>
    </source>
</evidence>
<keyword evidence="1" id="KW-1133">Transmembrane helix</keyword>
<dbReference type="EMBL" id="CP016076">
    <property type="protein sequence ID" value="APU13598.1"/>
    <property type="molecule type" value="Genomic_DNA"/>
</dbReference>
<feature type="transmembrane region" description="Helical" evidence="1">
    <location>
        <begin position="6"/>
        <end position="26"/>
    </location>
</feature>
<feature type="transmembrane region" description="Helical" evidence="1">
    <location>
        <begin position="133"/>
        <end position="154"/>
    </location>
</feature>
<keyword evidence="1" id="KW-0812">Transmembrane</keyword>
<keyword evidence="4" id="KW-1185">Reference proteome</keyword>
<evidence type="ECO:0000313" key="3">
    <source>
        <dbReference type="EMBL" id="APU13598.1"/>
    </source>
</evidence>
<feature type="domain" description="DUF5808" evidence="2">
    <location>
        <begin position="330"/>
        <end position="354"/>
    </location>
</feature>
<dbReference type="Proteomes" id="UP000185511">
    <property type="component" value="Chromosome"/>
</dbReference>
<feature type="transmembrane region" description="Helical" evidence="1">
    <location>
        <begin position="56"/>
        <end position="74"/>
    </location>
</feature>
<dbReference type="AlphaFoldDB" id="A0AAC9PR04"/>
<feature type="transmembrane region" description="Helical" evidence="1">
    <location>
        <begin position="258"/>
        <end position="281"/>
    </location>
</feature>
<gene>
    <name evidence="3" type="ORF">UA74_07645</name>
</gene>
<dbReference type="InterPro" id="IPR043831">
    <property type="entry name" value="DUF5808"/>
</dbReference>
<organism evidence="3 4">
    <name type="scientific">Actinoalloteichus fjordicus</name>
    <dbReference type="NCBI Taxonomy" id="1612552"/>
    <lineage>
        <taxon>Bacteria</taxon>
        <taxon>Bacillati</taxon>
        <taxon>Actinomycetota</taxon>
        <taxon>Actinomycetes</taxon>
        <taxon>Pseudonocardiales</taxon>
        <taxon>Pseudonocardiaceae</taxon>
        <taxon>Actinoalloteichus</taxon>
    </lineage>
</organism>
<proteinExistence type="predicted"/>
<evidence type="ECO:0000256" key="1">
    <source>
        <dbReference type="SAM" id="Phobius"/>
    </source>
</evidence>
<reference evidence="4" key="1">
    <citation type="submission" date="2016-06" db="EMBL/GenBank/DDBJ databases">
        <title>Complete genome sequence of Actinoalloteichus fjordicus DSM 46855 (=ADI127-17), type strain of the new species Actinoalloteichus fjordicus.</title>
        <authorList>
            <person name="Ruckert C."/>
            <person name="Nouioui I."/>
            <person name="Willmese J."/>
            <person name="van Wezel G."/>
            <person name="Klenk H.-P."/>
            <person name="Kalinowski J."/>
            <person name="Zotchev S.B."/>
        </authorList>
    </citation>
    <scope>NUCLEOTIDE SEQUENCE [LARGE SCALE GENOMIC DNA]</scope>
    <source>
        <strain evidence="4">ADI127-7</strain>
    </source>
</reference>
<name>A0AAC9PR04_9PSEU</name>
<dbReference type="RefSeq" id="WP_075739666.1">
    <property type="nucleotide sequence ID" value="NZ_CP016076.1"/>
</dbReference>
<sequence>MTLYTLLITLHVLLVTGVFWSIPVLARPTLPFGIRVPSARAADPAIRGTRRRYQRGVLLAGGLAVLGLLLPTLWGVTLPGEILAVLGLVDLGLYLLASGEVRRAKGRGAWYAELHQGVTTDTTLRTEPVSFPVGWLIPALLLVAGTAALGFWRYPELPSTLPDLSSLGTDPAVRTPASVSTAFLPVLLQTGVTLLATILTILILRARPELDAERPADSARRFRVYLAGVGRLLLFTTTCLNTALLVAASIVWELLPAGLPAILLIAAVVVLAVGAWVVFMVRVGELGSRLPQRSGSRLPEETDAPEDAGLVQRDDDRNWFLGGMVYVNRHDPALLVHRRVGVYWTLNLGHPAAWTILSVLALTLGALWWLNATGMISLTVRG</sequence>
<dbReference type="Pfam" id="PF19124">
    <property type="entry name" value="DUF5808"/>
    <property type="match status" value="1"/>
</dbReference>
<feature type="transmembrane region" description="Helical" evidence="1">
    <location>
        <begin position="182"/>
        <end position="204"/>
    </location>
</feature>